<name>A0A0E1VSX6_BURPE</name>
<dbReference type="GO" id="GO:0004177">
    <property type="term" value="F:aminopeptidase activity"/>
    <property type="evidence" value="ECO:0007669"/>
    <property type="project" value="UniProtKB-KW"/>
</dbReference>
<feature type="binding site" evidence="7">
    <location>
        <position position="265"/>
    </location>
    <ligand>
        <name>Zn(2+)</name>
        <dbReference type="ChEBI" id="CHEBI:29105"/>
        <label>2</label>
        <note>catalytic</note>
    </ligand>
</feature>
<evidence type="ECO:0000256" key="9">
    <source>
        <dbReference type="SAM" id="SignalP"/>
    </source>
</evidence>
<dbReference type="InterPro" id="IPR045175">
    <property type="entry name" value="M28_fam"/>
</dbReference>
<feature type="signal peptide" evidence="9">
    <location>
        <begin position="1"/>
        <end position="22"/>
    </location>
</feature>
<feature type="binding site" evidence="7">
    <location>
        <position position="368"/>
    </location>
    <ligand>
        <name>Zn(2+)</name>
        <dbReference type="ChEBI" id="CHEBI:29105"/>
        <label>2</label>
        <note>catalytic</note>
    </ligand>
</feature>
<dbReference type="PIRSF" id="PIRSF036685">
    <property type="entry name" value="BacLeuNPeptidase"/>
    <property type="match status" value="1"/>
</dbReference>
<keyword evidence="8" id="KW-1015">Disulfide bond</keyword>
<evidence type="ECO:0000256" key="8">
    <source>
        <dbReference type="PIRSR" id="PIRSR036685-2"/>
    </source>
</evidence>
<keyword evidence="1" id="KW-0031">Aminopeptidase</keyword>
<feature type="binding site" evidence="7">
    <location>
        <position position="292"/>
    </location>
    <ligand>
        <name>Zn(2+)</name>
        <dbReference type="ChEBI" id="CHEBI:29105"/>
        <label>1</label>
    </ligand>
</feature>
<dbReference type="Gene3D" id="3.40.630.10">
    <property type="entry name" value="Zn peptidases"/>
    <property type="match status" value="1"/>
</dbReference>
<dbReference type="GO" id="GO:0008235">
    <property type="term" value="F:metalloexopeptidase activity"/>
    <property type="evidence" value="ECO:0007669"/>
    <property type="project" value="InterPro"/>
</dbReference>
<evidence type="ECO:0000256" key="3">
    <source>
        <dbReference type="ARBA" id="ARBA00022723"/>
    </source>
</evidence>
<sequence length="408" mass="43718">MSKLQHLAAAVCGALCVSAAHAAPVWITLSEPALRELRALDPAVTSRYSAALATGDAKRTETIHVAQVDDSLLESLSQAIRRTRGHGPGFFVHATFDEARASLQPSAAKQAAAIDYPITYSQQVRNWISQLQASNIVSTIVSLSGFTNRYYTTTHGVAASDWIAQQWKQLAGSRTDVTVEQFTHAGWPQKSVILTIKGSDPAAGVVVIGGHLDSTVGRMSENTRAPGADDDASGIASLTEALRVLLANRYQPKRTLKFIGYAAEEAGLLGSQAIAKQFRAQNVNVVGAFQLDMTNYKGDPKDIYLISDYTNATQNTYLANLAKAYLPELAVGTSQCGYACSDHASWNAQGYPASFPFEADQNDNPYIHSAYDTLERSDSQGNHALKFSKLALAYAAELGGGLSASAKR</sequence>
<gene>
    <name evidence="11" type="ORF">BURPS1710A_A3257</name>
</gene>
<dbReference type="SUPFAM" id="SSF53187">
    <property type="entry name" value="Zn-dependent exopeptidases"/>
    <property type="match status" value="1"/>
</dbReference>
<dbReference type="CDD" id="cd03879">
    <property type="entry name" value="M28_AAP"/>
    <property type="match status" value="1"/>
</dbReference>
<evidence type="ECO:0000256" key="5">
    <source>
        <dbReference type="ARBA" id="ARBA00022801"/>
    </source>
</evidence>
<proteinExistence type="predicted"/>
<keyword evidence="2" id="KW-0645">Protease</keyword>
<feature type="chain" id="PRO_5002388102" evidence="9">
    <location>
        <begin position="23"/>
        <end position="408"/>
    </location>
</feature>
<dbReference type="InterPro" id="IPR012189">
    <property type="entry name" value="Pept_M28E_Ap1"/>
</dbReference>
<keyword evidence="6 7" id="KW-0862">Zinc</keyword>
<feature type="domain" description="Peptidase M28" evidence="10">
    <location>
        <begin position="192"/>
        <end position="385"/>
    </location>
</feature>
<dbReference type="PANTHER" id="PTHR12147">
    <property type="entry name" value="METALLOPEPTIDASE M28 FAMILY MEMBER"/>
    <property type="match status" value="1"/>
</dbReference>
<evidence type="ECO:0000256" key="2">
    <source>
        <dbReference type="ARBA" id="ARBA00022670"/>
    </source>
</evidence>
<dbReference type="AlphaFoldDB" id="A0A0E1VSX6"/>
<feature type="binding site" evidence="7">
    <location>
        <position position="230"/>
    </location>
    <ligand>
        <name>Zn(2+)</name>
        <dbReference type="ChEBI" id="CHEBI:29105"/>
        <label>1</label>
    </ligand>
</feature>
<comment type="cofactor">
    <cofactor evidence="7">
        <name>Zn(2+)</name>
        <dbReference type="ChEBI" id="CHEBI:29105"/>
    </cofactor>
    <text evidence="7">Binds 2 Zn(2+) ions per subunit.</text>
</comment>
<dbReference type="PANTHER" id="PTHR12147:SF56">
    <property type="entry name" value="AMINOPEPTIDASE YDR415C-RELATED"/>
    <property type="match status" value="1"/>
</dbReference>
<accession>A0A0E1VSX6</accession>
<reference evidence="11" key="1">
    <citation type="submission" date="2009-05" db="EMBL/GenBank/DDBJ databases">
        <authorList>
            <person name="Harkins D.M."/>
            <person name="DeShazer D."/>
            <person name="Woods D.E."/>
            <person name="Brinkac L.M."/>
            <person name="Brown K.A."/>
            <person name="Hung G.C."/>
            <person name="Tuanyok A."/>
            <person name="Zhang B."/>
            <person name="Nierman W.C."/>
        </authorList>
    </citation>
    <scope>NUCLEOTIDE SEQUENCE [LARGE SCALE GENOMIC DNA]</scope>
    <source>
        <strain evidence="11">1710a</strain>
    </source>
</reference>
<evidence type="ECO:0000313" key="11">
    <source>
        <dbReference type="EMBL" id="EET04020.1"/>
    </source>
</evidence>
<keyword evidence="5" id="KW-0378">Hydrolase</keyword>
<keyword evidence="3 7" id="KW-0479">Metal-binding</keyword>
<evidence type="ECO:0000256" key="4">
    <source>
        <dbReference type="ARBA" id="ARBA00022729"/>
    </source>
</evidence>
<keyword evidence="4 9" id="KW-0732">Signal</keyword>
<organism evidence="11">
    <name type="scientific">Burkholderia pseudomallei 1710a</name>
    <dbReference type="NCBI Taxonomy" id="320371"/>
    <lineage>
        <taxon>Bacteria</taxon>
        <taxon>Pseudomonadati</taxon>
        <taxon>Pseudomonadota</taxon>
        <taxon>Betaproteobacteria</taxon>
        <taxon>Burkholderiales</taxon>
        <taxon>Burkholderiaceae</taxon>
        <taxon>Burkholderia</taxon>
        <taxon>pseudomallei group</taxon>
    </lineage>
</organism>
<dbReference type="GO" id="GO:0006508">
    <property type="term" value="P:proteolysis"/>
    <property type="evidence" value="ECO:0007669"/>
    <property type="project" value="UniProtKB-KW"/>
</dbReference>
<dbReference type="InterPro" id="IPR007484">
    <property type="entry name" value="Peptidase_M28"/>
</dbReference>
<feature type="binding site" evidence="7">
    <location>
        <position position="211"/>
    </location>
    <ligand>
        <name>Zn(2+)</name>
        <dbReference type="ChEBI" id="CHEBI:29105"/>
        <label>1</label>
    </ligand>
</feature>
<evidence type="ECO:0000259" key="10">
    <source>
        <dbReference type="Pfam" id="PF04389"/>
    </source>
</evidence>
<evidence type="ECO:0000256" key="7">
    <source>
        <dbReference type="PIRSR" id="PIRSR036685-1"/>
    </source>
</evidence>
<dbReference type="EMBL" id="CM000833">
    <property type="protein sequence ID" value="EET04020.1"/>
    <property type="molecule type" value="Genomic_DNA"/>
</dbReference>
<dbReference type="GO" id="GO:0046872">
    <property type="term" value="F:metal ion binding"/>
    <property type="evidence" value="ECO:0007669"/>
    <property type="project" value="UniProtKB-KW"/>
</dbReference>
<evidence type="ECO:0000256" key="1">
    <source>
        <dbReference type="ARBA" id="ARBA00022438"/>
    </source>
</evidence>
<dbReference type="RefSeq" id="WP_004530059.1">
    <property type="nucleotide sequence ID" value="NZ_CM000833.1"/>
</dbReference>
<dbReference type="Proteomes" id="UP000001812">
    <property type="component" value="Chromosome II"/>
</dbReference>
<feature type="disulfide bond" evidence="8">
    <location>
        <begin position="336"/>
        <end position="340"/>
    </location>
</feature>
<dbReference type="HOGENOM" id="CLU_025866_2_1_4"/>
<protein>
    <submittedName>
        <fullName evidence="11">Peptidase family protein</fullName>
    </submittedName>
</protein>
<dbReference type="Pfam" id="PF04389">
    <property type="entry name" value="Peptidase_M28"/>
    <property type="match status" value="1"/>
</dbReference>
<dbReference type="MEROPS" id="M28.002"/>
<evidence type="ECO:0000256" key="6">
    <source>
        <dbReference type="ARBA" id="ARBA00022833"/>
    </source>
</evidence>